<feature type="chain" id="PRO_5045801277" evidence="7">
    <location>
        <begin position="28"/>
        <end position="1142"/>
    </location>
</feature>
<evidence type="ECO:0000256" key="5">
    <source>
        <dbReference type="ARBA" id="ARBA00023088"/>
    </source>
</evidence>
<keyword evidence="3" id="KW-0964">Secreted</keyword>
<sequence length="1142" mass="120599">MKTRIRKWALVALAALLLLSLPQLGTAAGSTVTVKDGEYTGVPYKYLKDGTTATSAANEFMWVEHSGRLVVSNGKTTFYHKVPSTSADWIVYLAYRKTGHPKATISGNVVTGMEGYQPFSRSSGGQPEVSAELEQGADSVDVLMHIVVPGINYDNWYNAQLKFDAAGLPTETGGEPGGESPSYTLEQLNAQISAAQAVYGNAVVGDAYGQYPSNSKALFHLQIGTAQDKANNPSASPAEISSAYVDLTNAIDTFKASVKQADKTELREAIAKVQALFDKVQAAGIVGTADAASRAALNGDADPDNDVDTYRIPVVAAGEYHKDAQSMIASALTSAKTTLDTVTATDTTVASRVKTLNSRLTLYTDYFYRLNPEPLPIYVLDNPTSATAQSEYASEFAGVAYQLYNGVDSTKYANVPMKLSVAGAAYMSVAANTGYTMPTYDEYADYFKAVKLLSFADYSNTVFQLQSHSYPNSDGISYLRYFVGGQERAVYISYNYKELNGLQTRIAAAQVLHDKAASSGGAYKQDKAARDALQAAITEARATGDNLASIYKNIVSADGALEDAVVDFLQSAAYATSFTAADAARDDFSPVAAYLDGKADITTVSGVSYAEFTIKNSSKVTAVRFKNGAAFVDAEQTGADASNDTRRVKIAISDPAALTAVQIVADSTAYDVRLNWSDVDNKALAAKVAAAKSELAAAVVGTAAGQYPASAKTTLEQAVAAAGKEATRLAGTQALSDAAVQKLDDAIKTFRSAVHGSGGNPGTGTELTDGKYQISFTILKHGTQETSVMDEYVAHPGRLLVENGTKYVYIWLKQSKEITSFTVNGSSAETVSSDAAGNTRWVRFPASDLTALQNGWVKIDWPEVNYFHQYDVQIRLGSYTKVAEWSGEGFGSVTPRPNPDGEDEQSGTGGGNANGGGNSGGTDENPGAEFFDTAKHWAAASISRAVKLGIVNGYSDGNFRPNAAISRVEFAVMLGRALDLQGDEAELSFKDAADIRPWAQSFIKQAVASGIIGGFEDGTFRPAKEISRPELAVMIVRALGIAPETNASLAFADASQIPAYARPYVAAAVKLGLIQGGSNNLFGAKSPATRAEAITLALRALDYAEANAKAKAETGAKAETDAKAKTEAAAAGAKTESEAAKS</sequence>
<feature type="region of interest" description="Disordered" evidence="6">
    <location>
        <begin position="1112"/>
        <end position="1142"/>
    </location>
</feature>
<keyword evidence="4 7" id="KW-0732">Signal</keyword>
<feature type="signal peptide" evidence="7">
    <location>
        <begin position="1"/>
        <end position="27"/>
    </location>
</feature>
<dbReference type="SMART" id="SM00725">
    <property type="entry name" value="NEAT"/>
    <property type="match status" value="2"/>
</dbReference>
<keyword evidence="11" id="KW-1185">Reference proteome</keyword>
<dbReference type="PANTHER" id="PTHR37824:SF1">
    <property type="entry name" value="IRON-REGULATED SURFACE DETERMINANT PROTEIN C"/>
    <property type="match status" value="1"/>
</dbReference>
<feature type="domain" description="SLH" evidence="9">
    <location>
        <begin position="1051"/>
        <end position="1111"/>
    </location>
</feature>
<evidence type="ECO:0000256" key="2">
    <source>
        <dbReference type="ARBA" id="ARBA00022512"/>
    </source>
</evidence>
<dbReference type="SUPFAM" id="SSF158911">
    <property type="entry name" value="NEAT domain-like"/>
    <property type="match status" value="3"/>
</dbReference>
<feature type="domain" description="NEAT" evidence="8">
    <location>
        <begin position="569"/>
        <end position="698"/>
    </location>
</feature>
<dbReference type="PROSITE" id="PS51272">
    <property type="entry name" value="SLH"/>
    <property type="match status" value="3"/>
</dbReference>
<evidence type="ECO:0000313" key="11">
    <source>
        <dbReference type="Proteomes" id="UP001161691"/>
    </source>
</evidence>
<organism evidence="10 11">
    <name type="scientific">Cohnella hashimotonis</name>
    <dbReference type="NCBI Taxonomy" id="2826895"/>
    <lineage>
        <taxon>Bacteria</taxon>
        <taxon>Bacillati</taxon>
        <taxon>Bacillota</taxon>
        <taxon>Bacilli</taxon>
        <taxon>Bacillales</taxon>
        <taxon>Paenibacillaceae</taxon>
        <taxon>Cohnella</taxon>
    </lineage>
</organism>
<reference evidence="10" key="1">
    <citation type="submission" date="2023-04" db="EMBL/GenBank/DDBJ databases">
        <title>Comparative genomic analysis of Cohnella hashimotonis sp. nov., isolated from the International Space Station.</title>
        <authorList>
            <person name="Venkateswaran K."/>
            <person name="Simpson A."/>
        </authorList>
    </citation>
    <scope>NUCLEOTIDE SEQUENCE</scope>
    <source>
        <strain evidence="10">F6_2S_P_1</strain>
    </source>
</reference>
<dbReference type="Pfam" id="PF00395">
    <property type="entry name" value="SLH"/>
    <property type="match status" value="3"/>
</dbReference>
<dbReference type="InterPro" id="IPR037250">
    <property type="entry name" value="NEAT_dom_sf"/>
</dbReference>
<proteinExistence type="predicted"/>
<name>A0ABT6TJG5_9BACL</name>
<dbReference type="CDD" id="cd06920">
    <property type="entry name" value="NEAT"/>
    <property type="match status" value="2"/>
</dbReference>
<evidence type="ECO:0000256" key="6">
    <source>
        <dbReference type="SAM" id="MobiDB-lite"/>
    </source>
</evidence>
<dbReference type="Gene3D" id="2.60.40.1850">
    <property type="match status" value="3"/>
</dbReference>
<dbReference type="InterPro" id="IPR001119">
    <property type="entry name" value="SLH_dom"/>
</dbReference>
<evidence type="ECO:0000256" key="3">
    <source>
        <dbReference type="ARBA" id="ARBA00022525"/>
    </source>
</evidence>
<feature type="region of interest" description="Disordered" evidence="6">
    <location>
        <begin position="889"/>
        <end position="929"/>
    </location>
</feature>
<evidence type="ECO:0000313" key="10">
    <source>
        <dbReference type="EMBL" id="MDI4646976.1"/>
    </source>
</evidence>
<protein>
    <submittedName>
        <fullName evidence="10">NEAT domain-containing protein</fullName>
    </submittedName>
</protein>
<keyword evidence="2" id="KW-0134">Cell wall</keyword>
<dbReference type="PANTHER" id="PTHR37824">
    <property type="entry name" value="IRON-REGULATED SURFACE DETERMINANT PROTEIN C"/>
    <property type="match status" value="1"/>
</dbReference>
<dbReference type="Pfam" id="PF05031">
    <property type="entry name" value="NEAT"/>
    <property type="match status" value="2"/>
</dbReference>
<dbReference type="RefSeq" id="WP_282909785.1">
    <property type="nucleotide sequence ID" value="NZ_JAGRPV010000001.1"/>
</dbReference>
<comment type="caution">
    <text evidence="10">The sequence shown here is derived from an EMBL/GenBank/DDBJ whole genome shotgun (WGS) entry which is preliminary data.</text>
</comment>
<evidence type="ECO:0000259" key="8">
    <source>
        <dbReference type="PROSITE" id="PS50978"/>
    </source>
</evidence>
<evidence type="ECO:0000256" key="7">
    <source>
        <dbReference type="SAM" id="SignalP"/>
    </source>
</evidence>
<gene>
    <name evidence="10" type="ORF">KB449_18515</name>
</gene>
<feature type="compositionally biased region" description="Basic and acidic residues" evidence="6">
    <location>
        <begin position="1112"/>
        <end position="1126"/>
    </location>
</feature>
<dbReference type="Proteomes" id="UP001161691">
    <property type="component" value="Unassembled WGS sequence"/>
</dbReference>
<accession>A0ABT6TJG5</accession>
<dbReference type="InterPro" id="IPR050436">
    <property type="entry name" value="IsdA"/>
</dbReference>
<comment type="subcellular location">
    <subcellularLocation>
        <location evidence="1">Secreted</location>
        <location evidence="1">Cell wall</location>
        <topology evidence="1">Peptidoglycan-anchor</topology>
    </subcellularLocation>
</comment>
<evidence type="ECO:0000256" key="1">
    <source>
        <dbReference type="ARBA" id="ARBA00004168"/>
    </source>
</evidence>
<dbReference type="InterPro" id="IPR006635">
    <property type="entry name" value="NEAT_dom"/>
</dbReference>
<evidence type="ECO:0000256" key="4">
    <source>
        <dbReference type="ARBA" id="ARBA00022729"/>
    </source>
</evidence>
<keyword evidence="5" id="KW-0572">Peptidoglycan-anchor</keyword>
<dbReference type="PROSITE" id="PS50978">
    <property type="entry name" value="NEAT"/>
    <property type="match status" value="2"/>
</dbReference>
<feature type="domain" description="SLH" evidence="9">
    <location>
        <begin position="989"/>
        <end position="1049"/>
    </location>
</feature>
<feature type="domain" description="NEAT" evidence="8">
    <location>
        <begin position="767"/>
        <end position="884"/>
    </location>
</feature>
<feature type="domain" description="SLH" evidence="9">
    <location>
        <begin position="925"/>
        <end position="988"/>
    </location>
</feature>
<feature type="compositionally biased region" description="Gly residues" evidence="6">
    <location>
        <begin position="907"/>
        <end position="920"/>
    </location>
</feature>
<dbReference type="Gene3D" id="1.20.1270.90">
    <property type="entry name" value="AF1782-like"/>
    <property type="match status" value="2"/>
</dbReference>
<evidence type="ECO:0000259" key="9">
    <source>
        <dbReference type="PROSITE" id="PS51272"/>
    </source>
</evidence>
<dbReference type="EMBL" id="JAGRPV010000001">
    <property type="protein sequence ID" value="MDI4646976.1"/>
    <property type="molecule type" value="Genomic_DNA"/>
</dbReference>